<dbReference type="Gene3D" id="2.40.10.10">
    <property type="entry name" value="Trypsin-like serine proteases"/>
    <property type="match status" value="2"/>
</dbReference>
<protein>
    <recommendedName>
        <fullName evidence="7">trypsin</fullName>
        <ecNumber evidence="7">3.4.21.4</ecNumber>
    </recommendedName>
</protein>
<organism evidence="11 12">
    <name type="scientific">Cirrhinus molitorella</name>
    <name type="common">mud carp</name>
    <dbReference type="NCBI Taxonomy" id="172907"/>
    <lineage>
        <taxon>Eukaryota</taxon>
        <taxon>Metazoa</taxon>
        <taxon>Chordata</taxon>
        <taxon>Craniata</taxon>
        <taxon>Vertebrata</taxon>
        <taxon>Euteleostomi</taxon>
        <taxon>Actinopterygii</taxon>
        <taxon>Neopterygii</taxon>
        <taxon>Teleostei</taxon>
        <taxon>Ostariophysi</taxon>
        <taxon>Cypriniformes</taxon>
        <taxon>Cyprinidae</taxon>
        <taxon>Labeoninae</taxon>
        <taxon>Labeonini</taxon>
        <taxon>Cirrhinus</taxon>
    </lineage>
</organism>
<feature type="region of interest" description="Disordered" evidence="8">
    <location>
        <begin position="1"/>
        <end position="20"/>
    </location>
</feature>
<keyword evidence="3" id="KW-0732">Signal</keyword>
<dbReference type="InterPro" id="IPR050127">
    <property type="entry name" value="Serine_Proteases_S1"/>
</dbReference>
<dbReference type="SMART" id="SM00020">
    <property type="entry name" value="Tryp_SPc"/>
    <property type="match status" value="1"/>
</dbReference>
<dbReference type="PANTHER" id="PTHR24264:SF42">
    <property type="entry name" value="TISSUE-TYPE PLASMINOGEN ACTIVATOR"/>
    <property type="match status" value="1"/>
</dbReference>
<evidence type="ECO:0000256" key="6">
    <source>
        <dbReference type="ARBA" id="ARBA00036320"/>
    </source>
</evidence>
<evidence type="ECO:0000256" key="3">
    <source>
        <dbReference type="ARBA" id="ARBA00022729"/>
    </source>
</evidence>
<dbReference type="InterPro" id="IPR033116">
    <property type="entry name" value="TRYPSIN_SER"/>
</dbReference>
<evidence type="ECO:0000256" key="7">
    <source>
        <dbReference type="ARBA" id="ARBA00038868"/>
    </source>
</evidence>
<name>A0ABR3MDY8_9TELE</name>
<dbReference type="EMBL" id="JAYMGO010000014">
    <property type="protein sequence ID" value="KAL1262416.1"/>
    <property type="molecule type" value="Genomic_DNA"/>
</dbReference>
<evidence type="ECO:0000256" key="1">
    <source>
        <dbReference type="ARBA" id="ARBA00004239"/>
    </source>
</evidence>
<dbReference type="PANTHER" id="PTHR24264">
    <property type="entry name" value="TRYPSIN-RELATED"/>
    <property type="match status" value="1"/>
</dbReference>
<keyword evidence="5" id="KW-0720">Serine protease</keyword>
<keyword evidence="12" id="KW-1185">Reference proteome</keyword>
<evidence type="ECO:0000256" key="2">
    <source>
        <dbReference type="ARBA" id="ARBA00022670"/>
    </source>
</evidence>
<accession>A0ABR3MDY8</accession>
<dbReference type="PROSITE" id="PS00135">
    <property type="entry name" value="TRYPSIN_SER"/>
    <property type="match status" value="1"/>
</dbReference>
<reference evidence="11 12" key="1">
    <citation type="submission" date="2023-09" db="EMBL/GenBank/DDBJ databases">
        <authorList>
            <person name="Wang M."/>
        </authorList>
    </citation>
    <scope>NUCLEOTIDE SEQUENCE [LARGE SCALE GENOMIC DNA]</scope>
    <source>
        <strain evidence="11">GT-2023</strain>
        <tissue evidence="11">Liver</tissue>
    </source>
</reference>
<evidence type="ECO:0000313" key="10">
    <source>
        <dbReference type="EMBL" id="KAL1262416.1"/>
    </source>
</evidence>
<gene>
    <name evidence="10" type="ORF">QQF64_007681</name>
    <name evidence="11" type="ORF">QQF64_007791</name>
</gene>
<evidence type="ECO:0000256" key="8">
    <source>
        <dbReference type="SAM" id="MobiDB-lite"/>
    </source>
</evidence>
<sequence length="240" mass="26147">MSEKTPSITHAGPRADNHQQSRFLRQRLKPFKLSATCSRFVEVRSAISESSRGRLPLPFICHAPNRTTSCAAASSLTPAGSSPPLTASRIALLKLKSEDGMCAIQSPEVLPACLPEPNLVLPDWTECEISGYGKEEEFSPFYSERIKRGLVRLWPQEQCVPAKLSGRLVTTNMLCAGDTRGLDDACKGDSGGPLVCPKNGRMTLMGLISWGDGCGKKDTPGVYTRVTNYTNWISSKMRAN</sequence>
<dbReference type="EMBL" id="JAYMGO010000014">
    <property type="protein sequence ID" value="KAL1262526.1"/>
    <property type="molecule type" value="Genomic_DNA"/>
</dbReference>
<evidence type="ECO:0000313" key="12">
    <source>
        <dbReference type="Proteomes" id="UP001558613"/>
    </source>
</evidence>
<comment type="caution">
    <text evidence="11">The sequence shown here is derived from an EMBL/GenBank/DDBJ whole genome shotgun (WGS) entry which is preliminary data.</text>
</comment>
<keyword evidence="2" id="KW-0645">Protease</keyword>
<comment type="subcellular location">
    <subcellularLocation>
        <location evidence="1">Secreted</location>
        <location evidence="1">Extracellular space</location>
    </subcellularLocation>
</comment>
<dbReference type="CDD" id="cd00190">
    <property type="entry name" value="Tryp_SPc"/>
    <property type="match status" value="1"/>
</dbReference>
<feature type="domain" description="Peptidase S1" evidence="9">
    <location>
        <begin position="90"/>
        <end position="238"/>
    </location>
</feature>
<dbReference type="PROSITE" id="PS50240">
    <property type="entry name" value="TRYPSIN_DOM"/>
    <property type="match status" value="1"/>
</dbReference>
<dbReference type="Pfam" id="PF00089">
    <property type="entry name" value="Trypsin"/>
    <property type="match status" value="1"/>
</dbReference>
<evidence type="ECO:0000259" key="9">
    <source>
        <dbReference type="PROSITE" id="PS50240"/>
    </source>
</evidence>
<evidence type="ECO:0000313" key="11">
    <source>
        <dbReference type="EMBL" id="KAL1262526.1"/>
    </source>
</evidence>
<proteinExistence type="predicted"/>
<dbReference type="EC" id="3.4.21.4" evidence="7"/>
<dbReference type="InterPro" id="IPR001254">
    <property type="entry name" value="Trypsin_dom"/>
</dbReference>
<dbReference type="SUPFAM" id="SSF50494">
    <property type="entry name" value="Trypsin-like serine proteases"/>
    <property type="match status" value="1"/>
</dbReference>
<dbReference type="Proteomes" id="UP001558613">
    <property type="component" value="Unassembled WGS sequence"/>
</dbReference>
<dbReference type="InterPro" id="IPR009003">
    <property type="entry name" value="Peptidase_S1_PA"/>
</dbReference>
<comment type="catalytic activity">
    <reaction evidence="6">
        <text>Preferential cleavage: Arg-|-Xaa, Lys-|-Xaa.</text>
        <dbReference type="EC" id="3.4.21.4"/>
    </reaction>
</comment>
<evidence type="ECO:0000256" key="5">
    <source>
        <dbReference type="ARBA" id="ARBA00022825"/>
    </source>
</evidence>
<dbReference type="InterPro" id="IPR043504">
    <property type="entry name" value="Peptidase_S1_PA_chymotrypsin"/>
</dbReference>
<keyword evidence="4" id="KW-0378">Hydrolase</keyword>
<evidence type="ECO:0000256" key="4">
    <source>
        <dbReference type="ARBA" id="ARBA00022801"/>
    </source>
</evidence>